<evidence type="ECO:0000313" key="2">
    <source>
        <dbReference type="Proteomes" id="UP000008909"/>
    </source>
</evidence>
<sequence>MLERGFNGTGTICVAQNNESVAICPVKARQQPWTNSTEITVGDIWLVDVIDEVSSETVREFEGWSSGEFAWMINDAKTRIGNHGIDEKLYEISRVTESLRQVCYLLKQKRVSFFSVEDSTPDTLK</sequence>
<organism evidence="1 2">
    <name type="scientific">Clonorchis sinensis</name>
    <name type="common">Chinese liver fluke</name>
    <dbReference type="NCBI Taxonomy" id="79923"/>
    <lineage>
        <taxon>Eukaryota</taxon>
        <taxon>Metazoa</taxon>
        <taxon>Spiralia</taxon>
        <taxon>Lophotrochozoa</taxon>
        <taxon>Platyhelminthes</taxon>
        <taxon>Trematoda</taxon>
        <taxon>Digenea</taxon>
        <taxon>Opisthorchiida</taxon>
        <taxon>Opisthorchiata</taxon>
        <taxon>Opisthorchiidae</taxon>
        <taxon>Clonorchis</taxon>
    </lineage>
</organism>
<evidence type="ECO:0000313" key="1">
    <source>
        <dbReference type="EMBL" id="GAA51718.1"/>
    </source>
</evidence>
<accession>G7YFI5</accession>
<proteinExistence type="predicted"/>
<keyword evidence="2" id="KW-1185">Reference proteome</keyword>
<protein>
    <submittedName>
        <fullName evidence="1">Uncharacterized protein</fullName>
    </submittedName>
</protein>
<name>G7YFI5_CLOSI</name>
<dbReference type="EMBL" id="DF143191">
    <property type="protein sequence ID" value="GAA51718.1"/>
    <property type="molecule type" value="Genomic_DNA"/>
</dbReference>
<reference key="2">
    <citation type="submission" date="2011-10" db="EMBL/GenBank/DDBJ databases">
        <title>The genome and transcriptome sequence of Clonorchis sinensis provide insights into the carcinogenic liver fluke.</title>
        <authorList>
            <person name="Wang X."/>
            <person name="Huang Y."/>
            <person name="Chen W."/>
            <person name="Liu H."/>
            <person name="Guo L."/>
            <person name="Chen Y."/>
            <person name="Luo F."/>
            <person name="Zhou W."/>
            <person name="Sun J."/>
            <person name="Mao Q."/>
            <person name="Liang P."/>
            <person name="Zhou C."/>
            <person name="Tian Y."/>
            <person name="Men J."/>
            <person name="Lv X."/>
            <person name="Huang L."/>
            <person name="Zhou J."/>
            <person name="Hu Y."/>
            <person name="Li R."/>
            <person name="Zhang F."/>
            <person name="Lei H."/>
            <person name="Li X."/>
            <person name="Hu X."/>
            <person name="Liang C."/>
            <person name="Xu J."/>
            <person name="Wu Z."/>
            <person name="Yu X."/>
        </authorList>
    </citation>
    <scope>NUCLEOTIDE SEQUENCE</scope>
    <source>
        <strain>Henan</strain>
    </source>
</reference>
<reference evidence="1" key="1">
    <citation type="journal article" date="2011" name="Genome Biol.">
        <title>The draft genome of the carcinogenic human liver fluke Clonorchis sinensis.</title>
        <authorList>
            <person name="Wang X."/>
            <person name="Chen W."/>
            <person name="Huang Y."/>
            <person name="Sun J."/>
            <person name="Men J."/>
            <person name="Liu H."/>
            <person name="Luo F."/>
            <person name="Guo L."/>
            <person name="Lv X."/>
            <person name="Deng C."/>
            <person name="Zhou C."/>
            <person name="Fan Y."/>
            <person name="Li X."/>
            <person name="Huang L."/>
            <person name="Hu Y."/>
            <person name="Liang C."/>
            <person name="Hu X."/>
            <person name="Xu J."/>
            <person name="Yu X."/>
        </authorList>
    </citation>
    <scope>NUCLEOTIDE SEQUENCE [LARGE SCALE GENOMIC DNA]</scope>
    <source>
        <strain evidence="1">Henan</strain>
    </source>
</reference>
<dbReference type="Proteomes" id="UP000008909">
    <property type="component" value="Unassembled WGS sequence"/>
</dbReference>
<gene>
    <name evidence="1" type="ORF">CLF_106686</name>
</gene>
<dbReference type="AlphaFoldDB" id="G7YFI5"/>